<feature type="coiled-coil region" evidence="1">
    <location>
        <begin position="355"/>
        <end position="382"/>
    </location>
</feature>
<evidence type="ECO:0000256" key="2">
    <source>
        <dbReference type="SAM" id="MobiDB-lite"/>
    </source>
</evidence>
<dbReference type="Pfam" id="PF03004">
    <property type="entry name" value="Transposase_24"/>
    <property type="match status" value="1"/>
</dbReference>
<dbReference type="InterPro" id="IPR004252">
    <property type="entry name" value="Probable_transposase_24"/>
</dbReference>
<evidence type="ECO:0000256" key="1">
    <source>
        <dbReference type="SAM" id="Coils"/>
    </source>
</evidence>
<feature type="compositionally biased region" description="Gly residues" evidence="2">
    <location>
        <begin position="19"/>
        <end position="32"/>
    </location>
</feature>
<name>A0A2U1P7D1_ARTAN</name>
<dbReference type="AlphaFoldDB" id="A0A2U1P7D1"/>
<feature type="region of interest" description="Disordered" evidence="2">
    <location>
        <begin position="1"/>
        <end position="74"/>
    </location>
</feature>
<organism evidence="3 4">
    <name type="scientific">Artemisia annua</name>
    <name type="common">Sweet wormwood</name>
    <dbReference type="NCBI Taxonomy" id="35608"/>
    <lineage>
        <taxon>Eukaryota</taxon>
        <taxon>Viridiplantae</taxon>
        <taxon>Streptophyta</taxon>
        <taxon>Embryophyta</taxon>
        <taxon>Tracheophyta</taxon>
        <taxon>Spermatophyta</taxon>
        <taxon>Magnoliopsida</taxon>
        <taxon>eudicotyledons</taxon>
        <taxon>Gunneridae</taxon>
        <taxon>Pentapetalae</taxon>
        <taxon>asterids</taxon>
        <taxon>campanulids</taxon>
        <taxon>Asterales</taxon>
        <taxon>Asteraceae</taxon>
        <taxon>Asteroideae</taxon>
        <taxon>Anthemideae</taxon>
        <taxon>Artemisiinae</taxon>
        <taxon>Artemisia</taxon>
    </lineage>
</organism>
<feature type="region of interest" description="Disordered" evidence="2">
    <location>
        <begin position="262"/>
        <end position="281"/>
    </location>
</feature>
<evidence type="ECO:0000313" key="4">
    <source>
        <dbReference type="Proteomes" id="UP000245207"/>
    </source>
</evidence>
<protein>
    <recommendedName>
        <fullName evidence="5">Transposase, Ptta/En/Spm</fullName>
    </recommendedName>
</protein>
<sequence>MEDDQLVKYPMANTEGRGRSGNIGIGGSGSTSGCGNPDADYDNGIRGGTNDNETETSHHARGSNLPQSIPNHPSQRPMITLYYGGFAEGHITRDIISIFKTMFYEPWATWREVDQESRDLMFEEFQDQYQWHLSENATVYRAWERVMARRYSDILGECRRDAALRAEQDSIIVGNDLFVLKPYTPSWIDQAHWENMIDRVWNKPGWQKKSNVARQNRLTEVDGEVSKHTAGSITVFQHMFKMEKQKKRPVTLLEGFHHCHTSTNVSSEASGSGMDKASGGRTREYITASSKRVADAVEAAMVEKHGPDTSDHPPDDFDLWDEATGGRKKGKLVGLGSGGDPRVMVTRTSASSSSSSTSSEQVQTLEETIRRLQEDNTQMRAQFEREMQIQVQRQVEQQVLAHMQQRELEENAREQAREREWQQRMNDINLVLKKFTDSRPDP</sequence>
<evidence type="ECO:0000313" key="3">
    <source>
        <dbReference type="EMBL" id="PWA81660.1"/>
    </source>
</evidence>
<dbReference type="Proteomes" id="UP000245207">
    <property type="component" value="Unassembled WGS sequence"/>
</dbReference>
<comment type="caution">
    <text evidence="3">The sequence shown here is derived from an EMBL/GenBank/DDBJ whole genome shotgun (WGS) entry which is preliminary data.</text>
</comment>
<keyword evidence="1" id="KW-0175">Coiled coil</keyword>
<reference evidence="3 4" key="1">
    <citation type="journal article" date="2018" name="Mol. Plant">
        <title>The genome of Artemisia annua provides insight into the evolution of Asteraceae family and artemisinin biosynthesis.</title>
        <authorList>
            <person name="Shen Q."/>
            <person name="Zhang L."/>
            <person name="Liao Z."/>
            <person name="Wang S."/>
            <person name="Yan T."/>
            <person name="Shi P."/>
            <person name="Liu M."/>
            <person name="Fu X."/>
            <person name="Pan Q."/>
            <person name="Wang Y."/>
            <person name="Lv Z."/>
            <person name="Lu X."/>
            <person name="Zhang F."/>
            <person name="Jiang W."/>
            <person name="Ma Y."/>
            <person name="Chen M."/>
            <person name="Hao X."/>
            <person name="Li L."/>
            <person name="Tang Y."/>
            <person name="Lv G."/>
            <person name="Zhou Y."/>
            <person name="Sun X."/>
            <person name="Brodelius P.E."/>
            <person name="Rose J.K.C."/>
            <person name="Tang K."/>
        </authorList>
    </citation>
    <scope>NUCLEOTIDE SEQUENCE [LARGE SCALE GENOMIC DNA]</scope>
    <source>
        <strain evidence="4">cv. Huhao1</strain>
        <tissue evidence="3">Leaf</tissue>
    </source>
</reference>
<keyword evidence="4" id="KW-1185">Reference proteome</keyword>
<accession>A0A2U1P7D1</accession>
<proteinExistence type="predicted"/>
<dbReference type="GO" id="GO:0032196">
    <property type="term" value="P:transposition"/>
    <property type="evidence" value="ECO:0007669"/>
    <property type="project" value="InterPro"/>
</dbReference>
<dbReference type="InterPro" id="IPR039266">
    <property type="entry name" value="EN-1/SPM"/>
</dbReference>
<dbReference type="EMBL" id="PKPP01001564">
    <property type="protein sequence ID" value="PWA81660.1"/>
    <property type="molecule type" value="Genomic_DNA"/>
</dbReference>
<gene>
    <name evidence="3" type="ORF">CTI12_AA183270</name>
</gene>
<dbReference type="PANTHER" id="PTHR33157:SF12">
    <property type="entry name" value="TRANSPOSASE TNP1_EN_SPM-LIKE DOMAIN-CONTAINING PROTEIN"/>
    <property type="match status" value="1"/>
</dbReference>
<evidence type="ECO:0008006" key="5">
    <source>
        <dbReference type="Google" id="ProtNLM"/>
    </source>
</evidence>
<feature type="compositionally biased region" description="Polar residues" evidence="2">
    <location>
        <begin position="64"/>
        <end position="74"/>
    </location>
</feature>
<dbReference type="OrthoDB" id="1435984at2759"/>
<dbReference type="PANTHER" id="PTHR33157">
    <property type="entry name" value="AUTONOMOUS TRANSPOSABLE ELEMENT EN-1 MOSAIC PROTEIN-RELATED"/>
    <property type="match status" value="1"/>
</dbReference>